<dbReference type="AlphaFoldDB" id="A0A8T0S4U3"/>
<evidence type="ECO:0000313" key="2">
    <source>
        <dbReference type="Proteomes" id="UP000823388"/>
    </source>
</evidence>
<accession>A0A8T0S4U3</accession>
<organism evidence="1 2">
    <name type="scientific">Panicum virgatum</name>
    <name type="common">Blackwell switchgrass</name>
    <dbReference type="NCBI Taxonomy" id="38727"/>
    <lineage>
        <taxon>Eukaryota</taxon>
        <taxon>Viridiplantae</taxon>
        <taxon>Streptophyta</taxon>
        <taxon>Embryophyta</taxon>
        <taxon>Tracheophyta</taxon>
        <taxon>Spermatophyta</taxon>
        <taxon>Magnoliopsida</taxon>
        <taxon>Liliopsida</taxon>
        <taxon>Poales</taxon>
        <taxon>Poaceae</taxon>
        <taxon>PACMAD clade</taxon>
        <taxon>Panicoideae</taxon>
        <taxon>Panicodae</taxon>
        <taxon>Paniceae</taxon>
        <taxon>Panicinae</taxon>
        <taxon>Panicum</taxon>
        <taxon>Panicum sect. Hiantes</taxon>
    </lineage>
</organism>
<sequence length="34" mass="4144">MVFKKLFKISQLLLIQPWYLSLVQFYLSLDKVLQ</sequence>
<gene>
    <name evidence="1" type="ORF">PVAP13_5NG615302</name>
</gene>
<evidence type="ECO:0000313" key="1">
    <source>
        <dbReference type="EMBL" id="KAG2594042.1"/>
    </source>
</evidence>
<keyword evidence="2" id="KW-1185">Reference proteome</keyword>
<reference evidence="1" key="1">
    <citation type="submission" date="2020-05" db="EMBL/GenBank/DDBJ databases">
        <title>WGS assembly of Panicum virgatum.</title>
        <authorList>
            <person name="Lovell J.T."/>
            <person name="Jenkins J."/>
            <person name="Shu S."/>
            <person name="Juenger T.E."/>
            <person name="Schmutz J."/>
        </authorList>
    </citation>
    <scope>NUCLEOTIDE SEQUENCE</scope>
    <source>
        <strain evidence="1">AP13</strain>
    </source>
</reference>
<name>A0A8T0S4U3_PANVG</name>
<dbReference type="EMBL" id="CM029046">
    <property type="protein sequence ID" value="KAG2594042.1"/>
    <property type="molecule type" value="Genomic_DNA"/>
</dbReference>
<dbReference type="Proteomes" id="UP000823388">
    <property type="component" value="Chromosome 5N"/>
</dbReference>
<protein>
    <submittedName>
        <fullName evidence="1">Uncharacterized protein</fullName>
    </submittedName>
</protein>
<proteinExistence type="predicted"/>
<comment type="caution">
    <text evidence="1">The sequence shown here is derived from an EMBL/GenBank/DDBJ whole genome shotgun (WGS) entry which is preliminary data.</text>
</comment>